<dbReference type="PANTHER" id="PTHR45228">
    <property type="entry name" value="CYCLIC DI-GMP PHOSPHODIESTERASE TM_0186-RELATED"/>
    <property type="match status" value="1"/>
</dbReference>
<evidence type="ECO:0000313" key="3">
    <source>
        <dbReference type="Proteomes" id="UP000237684"/>
    </source>
</evidence>
<dbReference type="InterPro" id="IPR003607">
    <property type="entry name" value="HD/PDEase_dom"/>
</dbReference>
<dbReference type="SMART" id="SM00471">
    <property type="entry name" value="HDc"/>
    <property type="match status" value="1"/>
</dbReference>
<dbReference type="InParanoid" id="A0A2S8SXI7"/>
<dbReference type="PROSITE" id="PS51832">
    <property type="entry name" value="HD_GYP"/>
    <property type="match status" value="1"/>
</dbReference>
<keyword evidence="3" id="KW-1185">Reference proteome</keyword>
<protein>
    <submittedName>
        <fullName evidence="2">HD domain-containing protein</fullName>
    </submittedName>
</protein>
<proteinExistence type="predicted"/>
<dbReference type="InterPro" id="IPR052020">
    <property type="entry name" value="Cyclic_di-GMP/3'3'-cGAMP_PDE"/>
</dbReference>
<dbReference type="EMBL" id="NIGF01000001">
    <property type="protein sequence ID" value="PQV65515.1"/>
    <property type="molecule type" value="Genomic_DNA"/>
</dbReference>
<feature type="domain" description="HD-GYP" evidence="1">
    <location>
        <begin position="9"/>
        <end position="195"/>
    </location>
</feature>
<evidence type="ECO:0000313" key="2">
    <source>
        <dbReference type="EMBL" id="PQV65515.1"/>
    </source>
</evidence>
<dbReference type="Pfam" id="PF13487">
    <property type="entry name" value="HD_5"/>
    <property type="match status" value="1"/>
</dbReference>
<dbReference type="InterPro" id="IPR037522">
    <property type="entry name" value="HD_GYP_dom"/>
</dbReference>
<sequence length="195" mass="21563">MMVSAVPNLTASLQATVEALMTAIEARDADLRRHSERVARYAVQIALSLNFEVPAQHQIYLGALLHDIGNIGIPDSILLKPSGLTSWEFDEMKLHGIIGETICRPLPELAGALPLIRSHHEKLDGTGYPDALQAEQIGVAVRVLSVADVYDTLRCERAYRDAFPHEQAIEILHQEAKRGWWDAQIVARLADLTAQ</sequence>
<name>A0A2S8SXI7_9BACT</name>
<accession>A0A2S8SXI7</accession>
<dbReference type="OrthoDB" id="9804747at2"/>
<organism evidence="2 3">
    <name type="scientific">Abditibacterium utsteinense</name>
    <dbReference type="NCBI Taxonomy" id="1960156"/>
    <lineage>
        <taxon>Bacteria</taxon>
        <taxon>Pseudomonadati</taxon>
        <taxon>Abditibacteriota</taxon>
        <taxon>Abditibacteriia</taxon>
        <taxon>Abditibacteriales</taxon>
        <taxon>Abditibacteriaceae</taxon>
        <taxon>Abditibacterium</taxon>
    </lineage>
</organism>
<comment type="caution">
    <text evidence="2">The sequence shown here is derived from an EMBL/GenBank/DDBJ whole genome shotgun (WGS) entry which is preliminary data.</text>
</comment>
<reference evidence="2 3" key="1">
    <citation type="journal article" date="2018" name="Syst. Appl. Microbiol.">
        <title>Abditibacterium utsteinense sp. nov., the first cultivated member of candidate phylum FBP, isolated from ice-free Antarctic soil samples.</title>
        <authorList>
            <person name="Tahon G."/>
            <person name="Tytgat B."/>
            <person name="Lebbe L."/>
            <person name="Carlier A."/>
            <person name="Willems A."/>
        </authorList>
    </citation>
    <scope>NUCLEOTIDE SEQUENCE [LARGE SCALE GENOMIC DNA]</scope>
    <source>
        <strain evidence="2 3">LMG 29911</strain>
    </source>
</reference>
<dbReference type="PANTHER" id="PTHR45228:SF1">
    <property type="entry name" value="CYCLIC DI-GMP PHOSPHODIESTERASE TM_0186"/>
    <property type="match status" value="1"/>
</dbReference>
<dbReference type="SUPFAM" id="SSF109604">
    <property type="entry name" value="HD-domain/PDEase-like"/>
    <property type="match status" value="1"/>
</dbReference>
<evidence type="ECO:0000259" key="1">
    <source>
        <dbReference type="PROSITE" id="PS51832"/>
    </source>
</evidence>
<dbReference type="RefSeq" id="WP_105482244.1">
    <property type="nucleotide sequence ID" value="NZ_NIGF01000001.1"/>
</dbReference>
<dbReference type="Proteomes" id="UP000237684">
    <property type="component" value="Unassembled WGS sequence"/>
</dbReference>
<dbReference type="CDD" id="cd00077">
    <property type="entry name" value="HDc"/>
    <property type="match status" value="1"/>
</dbReference>
<dbReference type="AlphaFoldDB" id="A0A2S8SXI7"/>
<dbReference type="Gene3D" id="1.10.3210.10">
    <property type="entry name" value="Hypothetical protein af1432"/>
    <property type="match status" value="1"/>
</dbReference>
<gene>
    <name evidence="2" type="ORF">B1R32_101257</name>
</gene>